<gene>
    <name evidence="1" type="ORF">LSAA_6421</name>
</gene>
<keyword evidence="2" id="KW-1185">Reference proteome</keyword>
<sequence>MEKEKKCVTEKHSWPFQRGMIITFKALLLMFPYLQDKYEVEFIITSRCNHDSLENLFSRLRQIGGSNEYPSPVDALNRIRLLMLGKQAEFAIPNTPVKCRSIIEETQDMPPLNQLEPTSISKEEEFEHHNSEDCISL</sequence>
<evidence type="ECO:0000313" key="1">
    <source>
        <dbReference type="EMBL" id="CAF2876256.1"/>
    </source>
</evidence>
<organism evidence="1 2">
    <name type="scientific">Lepeophtheirus salmonis</name>
    <name type="common">Salmon louse</name>
    <name type="synonym">Caligus salmonis</name>
    <dbReference type="NCBI Taxonomy" id="72036"/>
    <lineage>
        <taxon>Eukaryota</taxon>
        <taxon>Metazoa</taxon>
        <taxon>Ecdysozoa</taxon>
        <taxon>Arthropoda</taxon>
        <taxon>Crustacea</taxon>
        <taxon>Multicrustacea</taxon>
        <taxon>Hexanauplia</taxon>
        <taxon>Copepoda</taxon>
        <taxon>Siphonostomatoida</taxon>
        <taxon>Caligidae</taxon>
        <taxon>Lepeophtheirus</taxon>
    </lineage>
</organism>
<accession>A0A7R8CTS5</accession>
<dbReference type="EMBL" id="HG994581">
    <property type="protein sequence ID" value="CAF2876256.1"/>
    <property type="molecule type" value="Genomic_DNA"/>
</dbReference>
<name>A0A7R8CTS5_LEPSM</name>
<dbReference type="Proteomes" id="UP000675881">
    <property type="component" value="Chromosome 2"/>
</dbReference>
<protein>
    <submittedName>
        <fullName evidence="1">(salmon louse) hypothetical protein</fullName>
    </submittedName>
</protein>
<proteinExistence type="predicted"/>
<dbReference type="AlphaFoldDB" id="A0A7R8CTS5"/>
<reference evidence="1" key="1">
    <citation type="submission" date="2021-02" db="EMBL/GenBank/DDBJ databases">
        <authorList>
            <person name="Bekaert M."/>
        </authorList>
    </citation>
    <scope>NUCLEOTIDE SEQUENCE</scope>
    <source>
        <strain evidence="1">IoA-00</strain>
    </source>
</reference>
<evidence type="ECO:0000313" key="2">
    <source>
        <dbReference type="Proteomes" id="UP000675881"/>
    </source>
</evidence>